<evidence type="ECO:0000313" key="1">
    <source>
        <dbReference type="EMBL" id="GAA0956439.1"/>
    </source>
</evidence>
<reference evidence="1 2" key="1">
    <citation type="journal article" date="2019" name="Int. J. Syst. Evol. Microbiol.">
        <title>The Global Catalogue of Microorganisms (GCM) 10K type strain sequencing project: providing services to taxonomists for standard genome sequencing and annotation.</title>
        <authorList>
            <consortium name="The Broad Institute Genomics Platform"/>
            <consortium name="The Broad Institute Genome Sequencing Center for Infectious Disease"/>
            <person name="Wu L."/>
            <person name="Ma J."/>
        </authorList>
    </citation>
    <scope>NUCLEOTIDE SEQUENCE [LARGE SCALE GENOMIC DNA]</scope>
    <source>
        <strain evidence="1 2">JCM 10696</strain>
    </source>
</reference>
<accession>A0ABN1RG91</accession>
<sequence>MPSGYLPLWPFTDLAESRSFRADGGERWNLDAGATALAFTRSYLGFAEIDRVTSRTAHATEARIGVGHRIEGRDHTAAVVHLFRAGGTPDGPWEVVGTDDTTLSLTTPAYGAQASTSPVTVAGRITGVDESLQARLLRPGTAKPLGEYCCLPAGGQDTRWRLALPFTGGIDETATIVVWTGGHVAEVERFAVTGIRP</sequence>
<organism evidence="1 2">
    <name type="scientific">Actinocorallia libanotica</name>
    <dbReference type="NCBI Taxonomy" id="46162"/>
    <lineage>
        <taxon>Bacteria</taxon>
        <taxon>Bacillati</taxon>
        <taxon>Actinomycetota</taxon>
        <taxon>Actinomycetes</taxon>
        <taxon>Streptosporangiales</taxon>
        <taxon>Thermomonosporaceae</taxon>
        <taxon>Actinocorallia</taxon>
    </lineage>
</organism>
<gene>
    <name evidence="1" type="ORF">GCM10009550_42450</name>
</gene>
<keyword evidence="2" id="KW-1185">Reference proteome</keyword>
<dbReference type="EMBL" id="BAAAHH010000017">
    <property type="protein sequence ID" value="GAA0956439.1"/>
    <property type="molecule type" value="Genomic_DNA"/>
</dbReference>
<evidence type="ECO:0000313" key="2">
    <source>
        <dbReference type="Proteomes" id="UP001500665"/>
    </source>
</evidence>
<comment type="caution">
    <text evidence="1">The sequence shown here is derived from an EMBL/GenBank/DDBJ whole genome shotgun (WGS) entry which is preliminary data.</text>
</comment>
<dbReference type="Proteomes" id="UP001500665">
    <property type="component" value="Unassembled WGS sequence"/>
</dbReference>
<protein>
    <submittedName>
        <fullName evidence="1">Uncharacterized protein</fullName>
    </submittedName>
</protein>
<name>A0ABN1RG91_9ACTN</name>
<proteinExistence type="predicted"/>